<protein>
    <recommendedName>
        <fullName evidence="5">UDP-glucuronosyltransferase</fullName>
        <ecNumber evidence="5">2.4.1.17</ecNumber>
    </recommendedName>
</protein>
<sequence>MSRCIILLLTVICGFTRAANILYIDGVASPSHFIWHKALINGLAAKGHNVTALSVDIEESPPSNVSYIKVEGVYESLFEEDGLESDFFEIGQMNAFSVLAMFNEYMIVGCQTTLKSKGLQQLLEYPKEFKFDLIISDYLNGPCLSAVAQHRFGRPPFIAATAFHGLTTTTTMSGAYSYSGSVPNHEFNTPQNMGYYQRFMNFLYNHWEELLRVYDMYPKVDKIVRKVSPDIPFVGDLDKDTRIILLNSNPVIQYSEATMPNVISVGGMQIVEPKDLPDDLKKIVENAKKGAILFSLGTNVRSDMLGDERIIEILNAMSQFPEYQFLWKFESDAMPIEVPKNVYIRKWMPQNDLLAHPNLKLFITHSGLLSTQEAVYNGVPIIGFPVFADQHQNINYCIEQGVGKRLSIKDVKSSELVKAIRELMTDESYRENMSRLSKLFRDEKESPLERAIWWIEWVLRNPTAHILQSNAIRLDWAVKYSFDVIIPLLLAGLLVLSIPIKVLKYVLCRKNPHGKTKRE</sequence>
<dbReference type="EC" id="2.4.1.17" evidence="5"/>
<evidence type="ECO:0000256" key="3">
    <source>
        <dbReference type="ARBA" id="ARBA00022679"/>
    </source>
</evidence>
<dbReference type="CDD" id="cd03784">
    <property type="entry name" value="GT1_Gtf-like"/>
    <property type="match status" value="1"/>
</dbReference>
<dbReference type="InterPro" id="IPR002213">
    <property type="entry name" value="UDP_glucos_trans"/>
</dbReference>
<dbReference type="Gene3D" id="3.40.50.2000">
    <property type="entry name" value="Glycogen Phosphorylase B"/>
    <property type="match status" value="1"/>
</dbReference>
<name>A0ABM1Y2S9_AEDAL</name>
<evidence type="ECO:0000256" key="1">
    <source>
        <dbReference type="ARBA" id="ARBA00009995"/>
    </source>
</evidence>
<reference evidence="6" key="2">
    <citation type="submission" date="2025-05" db="UniProtKB">
        <authorList>
            <consortium name="EnsemblMetazoa"/>
        </authorList>
    </citation>
    <scope>IDENTIFICATION</scope>
    <source>
        <strain evidence="6">Foshan</strain>
    </source>
</reference>
<evidence type="ECO:0000256" key="5">
    <source>
        <dbReference type="RuleBase" id="RU362059"/>
    </source>
</evidence>
<dbReference type="InterPro" id="IPR035595">
    <property type="entry name" value="UDP_glycos_trans_CS"/>
</dbReference>
<keyword evidence="7" id="KW-1185">Reference proteome</keyword>
<dbReference type="Pfam" id="PF00201">
    <property type="entry name" value="UDPGT"/>
    <property type="match status" value="1"/>
</dbReference>
<keyword evidence="2 4" id="KW-0328">Glycosyltransferase</keyword>
<keyword evidence="5" id="KW-1133">Transmembrane helix</keyword>
<dbReference type="GeneID" id="109430808"/>
<keyword evidence="5" id="KW-0812">Transmembrane</keyword>
<proteinExistence type="inferred from homology"/>
<reference evidence="7" key="1">
    <citation type="journal article" date="2015" name="Proc. Natl. Acad. Sci. U.S.A.">
        <title>Genome sequence of the Asian Tiger mosquito, Aedes albopictus, reveals insights into its biology, genetics, and evolution.</title>
        <authorList>
            <person name="Chen X.G."/>
            <person name="Jiang X."/>
            <person name="Gu J."/>
            <person name="Xu M."/>
            <person name="Wu Y."/>
            <person name="Deng Y."/>
            <person name="Zhang C."/>
            <person name="Bonizzoni M."/>
            <person name="Dermauw W."/>
            <person name="Vontas J."/>
            <person name="Armbruster P."/>
            <person name="Huang X."/>
            <person name="Yang Y."/>
            <person name="Zhang H."/>
            <person name="He W."/>
            <person name="Peng H."/>
            <person name="Liu Y."/>
            <person name="Wu K."/>
            <person name="Chen J."/>
            <person name="Lirakis M."/>
            <person name="Topalis P."/>
            <person name="Van Leeuwen T."/>
            <person name="Hall A.B."/>
            <person name="Jiang X."/>
            <person name="Thorpe C."/>
            <person name="Mueller R.L."/>
            <person name="Sun C."/>
            <person name="Waterhouse R.M."/>
            <person name="Yan G."/>
            <person name="Tu Z.J."/>
            <person name="Fang X."/>
            <person name="James A.A."/>
        </authorList>
    </citation>
    <scope>NUCLEOTIDE SEQUENCE [LARGE SCALE GENOMIC DNA]</scope>
    <source>
        <strain evidence="7">Foshan</strain>
    </source>
</reference>
<dbReference type="PROSITE" id="PS00375">
    <property type="entry name" value="UDPGT"/>
    <property type="match status" value="1"/>
</dbReference>
<dbReference type="Proteomes" id="UP000069940">
    <property type="component" value="Unassembled WGS sequence"/>
</dbReference>
<feature type="chain" id="PRO_5044984585" description="UDP-glucuronosyltransferase" evidence="5">
    <location>
        <begin position="19"/>
        <end position="519"/>
    </location>
</feature>
<keyword evidence="3 4" id="KW-0808">Transferase</keyword>
<evidence type="ECO:0000313" key="7">
    <source>
        <dbReference type="Proteomes" id="UP000069940"/>
    </source>
</evidence>
<feature type="transmembrane region" description="Helical" evidence="5">
    <location>
        <begin position="484"/>
        <end position="507"/>
    </location>
</feature>
<feature type="signal peptide" evidence="5">
    <location>
        <begin position="1"/>
        <end position="18"/>
    </location>
</feature>
<keyword evidence="5" id="KW-0472">Membrane</keyword>
<dbReference type="EnsemblMetazoa" id="AALFPA23_005134.R6490">
    <property type="protein sequence ID" value="AALFPA23_005134.P6490"/>
    <property type="gene ID" value="AALFPA23_005134"/>
</dbReference>
<evidence type="ECO:0000256" key="4">
    <source>
        <dbReference type="RuleBase" id="RU003718"/>
    </source>
</evidence>
<organism evidence="6 7">
    <name type="scientific">Aedes albopictus</name>
    <name type="common">Asian tiger mosquito</name>
    <name type="synonym">Stegomyia albopicta</name>
    <dbReference type="NCBI Taxonomy" id="7160"/>
    <lineage>
        <taxon>Eukaryota</taxon>
        <taxon>Metazoa</taxon>
        <taxon>Ecdysozoa</taxon>
        <taxon>Arthropoda</taxon>
        <taxon>Hexapoda</taxon>
        <taxon>Insecta</taxon>
        <taxon>Pterygota</taxon>
        <taxon>Neoptera</taxon>
        <taxon>Endopterygota</taxon>
        <taxon>Diptera</taxon>
        <taxon>Nematocera</taxon>
        <taxon>Culicoidea</taxon>
        <taxon>Culicidae</taxon>
        <taxon>Culicinae</taxon>
        <taxon>Aedini</taxon>
        <taxon>Aedes</taxon>
        <taxon>Stegomyia</taxon>
    </lineage>
</organism>
<keyword evidence="5" id="KW-0732">Signal</keyword>
<comment type="similarity">
    <text evidence="1 4">Belongs to the UDP-glycosyltransferase family.</text>
</comment>
<evidence type="ECO:0000256" key="2">
    <source>
        <dbReference type="ARBA" id="ARBA00022676"/>
    </source>
</evidence>
<dbReference type="PANTHER" id="PTHR48043">
    <property type="entry name" value="EG:EG0003.4 PROTEIN-RELATED"/>
    <property type="match status" value="1"/>
</dbReference>
<dbReference type="InterPro" id="IPR050271">
    <property type="entry name" value="UDP-glycosyltransferase"/>
</dbReference>
<comment type="subcellular location">
    <subcellularLocation>
        <location evidence="5">Membrane</location>
        <topology evidence="5">Single-pass membrane protein</topology>
    </subcellularLocation>
</comment>
<evidence type="ECO:0000313" key="6">
    <source>
        <dbReference type="EnsemblMetazoa" id="AALFPA23_005134.P6490"/>
    </source>
</evidence>
<accession>A0ABM1Y2S9</accession>
<dbReference type="PANTHER" id="PTHR48043:SF159">
    <property type="entry name" value="EG:EG0003.4 PROTEIN-RELATED"/>
    <property type="match status" value="1"/>
</dbReference>
<comment type="catalytic activity">
    <reaction evidence="5">
        <text>glucuronate acceptor + UDP-alpha-D-glucuronate = acceptor beta-D-glucuronoside + UDP + H(+)</text>
        <dbReference type="Rhea" id="RHEA:21032"/>
        <dbReference type="ChEBI" id="CHEBI:15378"/>
        <dbReference type="ChEBI" id="CHEBI:58052"/>
        <dbReference type="ChEBI" id="CHEBI:58223"/>
        <dbReference type="ChEBI" id="CHEBI:132367"/>
        <dbReference type="ChEBI" id="CHEBI:132368"/>
        <dbReference type="EC" id="2.4.1.17"/>
    </reaction>
</comment>
<dbReference type="SUPFAM" id="SSF53756">
    <property type="entry name" value="UDP-Glycosyltransferase/glycogen phosphorylase"/>
    <property type="match status" value="1"/>
</dbReference>
<dbReference type="RefSeq" id="XP_029722132.2">
    <property type="nucleotide sequence ID" value="XM_029866272.2"/>
</dbReference>